<comment type="caution">
    <text evidence="1">The sequence shown here is derived from an EMBL/GenBank/DDBJ whole genome shotgun (WGS) entry which is preliminary data.</text>
</comment>
<keyword evidence="2" id="KW-1185">Reference proteome</keyword>
<reference evidence="1" key="1">
    <citation type="submission" date="2020-08" db="EMBL/GenBank/DDBJ databases">
        <title>Multicomponent nature underlies the extraordinary mechanical properties of spider dragline silk.</title>
        <authorList>
            <person name="Kono N."/>
            <person name="Nakamura H."/>
            <person name="Mori M."/>
            <person name="Yoshida Y."/>
            <person name="Ohtoshi R."/>
            <person name="Malay A.D."/>
            <person name="Moran D.A.P."/>
            <person name="Tomita M."/>
            <person name="Numata K."/>
            <person name="Arakawa K."/>
        </authorList>
    </citation>
    <scope>NUCLEOTIDE SEQUENCE</scope>
</reference>
<dbReference type="EMBL" id="BMAW01044975">
    <property type="protein sequence ID" value="GFS47274.1"/>
    <property type="molecule type" value="Genomic_DNA"/>
</dbReference>
<dbReference type="AlphaFoldDB" id="A0A8X6MFA1"/>
<name>A0A8X6MFA1_NEPPI</name>
<organism evidence="1 2">
    <name type="scientific">Nephila pilipes</name>
    <name type="common">Giant wood spider</name>
    <name type="synonym">Nephila maculata</name>
    <dbReference type="NCBI Taxonomy" id="299642"/>
    <lineage>
        <taxon>Eukaryota</taxon>
        <taxon>Metazoa</taxon>
        <taxon>Ecdysozoa</taxon>
        <taxon>Arthropoda</taxon>
        <taxon>Chelicerata</taxon>
        <taxon>Arachnida</taxon>
        <taxon>Araneae</taxon>
        <taxon>Araneomorphae</taxon>
        <taxon>Entelegynae</taxon>
        <taxon>Araneoidea</taxon>
        <taxon>Nephilidae</taxon>
        <taxon>Nephila</taxon>
    </lineage>
</organism>
<accession>A0A8X6MFA1</accession>
<feature type="non-terminal residue" evidence="1">
    <location>
        <position position="1"/>
    </location>
</feature>
<protein>
    <submittedName>
        <fullName evidence="1">Uncharacterized protein</fullName>
    </submittedName>
</protein>
<sequence length="98" mass="10801">IRSEVPSTLAIGTSSVQRRGSGRHKGFWYLTLRSLCHTLMAISVTSVKVTRQSVDKGVSEVVSADRMIILTMTSVIALDQPLHLNALHCMFHKSLPIL</sequence>
<proteinExistence type="predicted"/>
<evidence type="ECO:0000313" key="1">
    <source>
        <dbReference type="EMBL" id="GFS47274.1"/>
    </source>
</evidence>
<evidence type="ECO:0000313" key="2">
    <source>
        <dbReference type="Proteomes" id="UP000887013"/>
    </source>
</evidence>
<dbReference type="Proteomes" id="UP000887013">
    <property type="component" value="Unassembled WGS sequence"/>
</dbReference>
<gene>
    <name evidence="1" type="ORF">NPIL_454151</name>
</gene>